<dbReference type="Proteomes" id="UP000789702">
    <property type="component" value="Unassembled WGS sequence"/>
</dbReference>
<feature type="non-terminal residue" evidence="1">
    <location>
        <position position="1"/>
    </location>
</feature>
<name>A0ACA9KHX1_9GLOM</name>
<proteinExistence type="predicted"/>
<organism evidence="1 2">
    <name type="scientific">Dentiscutata heterogama</name>
    <dbReference type="NCBI Taxonomy" id="1316150"/>
    <lineage>
        <taxon>Eukaryota</taxon>
        <taxon>Fungi</taxon>
        <taxon>Fungi incertae sedis</taxon>
        <taxon>Mucoromycota</taxon>
        <taxon>Glomeromycotina</taxon>
        <taxon>Glomeromycetes</taxon>
        <taxon>Diversisporales</taxon>
        <taxon>Gigasporaceae</taxon>
        <taxon>Dentiscutata</taxon>
    </lineage>
</organism>
<accession>A0ACA9KHX1</accession>
<reference evidence="1" key="1">
    <citation type="submission" date="2021-06" db="EMBL/GenBank/DDBJ databases">
        <authorList>
            <person name="Kallberg Y."/>
            <person name="Tangrot J."/>
            <person name="Rosling A."/>
        </authorList>
    </citation>
    <scope>NUCLEOTIDE SEQUENCE</scope>
    <source>
        <strain evidence="1">IL203A</strain>
    </source>
</reference>
<evidence type="ECO:0000313" key="2">
    <source>
        <dbReference type="Proteomes" id="UP000789702"/>
    </source>
</evidence>
<comment type="caution">
    <text evidence="1">The sequence shown here is derived from an EMBL/GenBank/DDBJ whole genome shotgun (WGS) entry which is preliminary data.</text>
</comment>
<evidence type="ECO:0000313" key="1">
    <source>
        <dbReference type="EMBL" id="CAG8474008.1"/>
    </source>
</evidence>
<sequence length="204" mass="23476">KSYKQPQEPAEQEPAVQEPAVQEPAVQESAVQELAVQELAERKLAANLSCVFAKLVRMYNSIGLKKCKTKLVEIQMHLEDYSMCNQYYNQLIASNYFHHHLLNLNSQWYNPKWQVKSHDSETEYIEKQTCEIGIQVRKQLCEVGIQTSESIIQDLENYYKKCNTTNIDNRKCTCPNCNEKLDTLAALRAESTNESAQISNRTPN</sequence>
<dbReference type="EMBL" id="CAJVPU010001198">
    <property type="protein sequence ID" value="CAG8474008.1"/>
    <property type="molecule type" value="Genomic_DNA"/>
</dbReference>
<keyword evidence="2" id="KW-1185">Reference proteome</keyword>
<gene>
    <name evidence="1" type="ORF">DHETER_LOCUS1840</name>
</gene>
<protein>
    <submittedName>
        <fullName evidence="1">11618_t:CDS:1</fullName>
    </submittedName>
</protein>